<dbReference type="RefSeq" id="WP_201673208.1">
    <property type="nucleotide sequence ID" value="NZ_JAEQNE010000001.1"/>
</dbReference>
<keyword evidence="3" id="KW-1185">Reference proteome</keyword>
<keyword evidence="1" id="KW-0812">Transmembrane</keyword>
<accession>A0A937CR17</accession>
<dbReference type="EMBL" id="JAEQNE010000001">
    <property type="protein sequence ID" value="MBL0390615.1"/>
    <property type="molecule type" value="Genomic_DNA"/>
</dbReference>
<reference evidence="2 3" key="1">
    <citation type="journal article" date="2017" name="Int. J. Syst. Evol. Microbiol.">
        <title>Ramlibacter monticola sp. nov., isolated from forest soil.</title>
        <authorList>
            <person name="Chaudhary D.K."/>
            <person name="Kim J."/>
        </authorList>
    </citation>
    <scope>NUCLEOTIDE SEQUENCE [LARGE SCALE GENOMIC DNA]</scope>
    <source>
        <strain evidence="2 3">KACC 19175</strain>
    </source>
</reference>
<dbReference type="Proteomes" id="UP000599109">
    <property type="component" value="Unassembled WGS sequence"/>
</dbReference>
<comment type="caution">
    <text evidence="2">The sequence shown here is derived from an EMBL/GenBank/DDBJ whole genome shotgun (WGS) entry which is preliminary data.</text>
</comment>
<feature type="transmembrane region" description="Helical" evidence="1">
    <location>
        <begin position="72"/>
        <end position="96"/>
    </location>
</feature>
<proteinExistence type="predicted"/>
<evidence type="ECO:0000313" key="3">
    <source>
        <dbReference type="Proteomes" id="UP000599109"/>
    </source>
</evidence>
<sequence length="230" mass="24411">MPSRAAIEAILLALAWGAVLAVRPWRLLRPHGGQVPLATPFLACLTVLPWLWSWPGLAALPFPLQWSGAPLAVLLLGWPLAIPVLTLAGASTLLTMDASPAHALHLIVWSGLLPATLTLLLGHGVRRALGHHPVAYMLGRAFAVPMLALGACGVLGIVFGPALAGTPGELQRVAAILLALGEASWTCALVSLLVAWRPRWLATWSDAMYLGPPPRPPRPVRMRPHGRGTH</sequence>
<keyword evidence="1" id="KW-1133">Transmembrane helix</keyword>
<gene>
    <name evidence="2" type="ORF">JJ685_05605</name>
</gene>
<organism evidence="2 3">
    <name type="scientific">Ramlibacter monticola</name>
    <dbReference type="NCBI Taxonomy" id="1926872"/>
    <lineage>
        <taxon>Bacteria</taxon>
        <taxon>Pseudomonadati</taxon>
        <taxon>Pseudomonadota</taxon>
        <taxon>Betaproteobacteria</taxon>
        <taxon>Burkholderiales</taxon>
        <taxon>Comamonadaceae</taxon>
        <taxon>Ramlibacter</taxon>
    </lineage>
</organism>
<feature type="transmembrane region" description="Helical" evidence="1">
    <location>
        <begin position="102"/>
        <end position="121"/>
    </location>
</feature>
<name>A0A937CR17_9BURK</name>
<feature type="transmembrane region" description="Helical" evidence="1">
    <location>
        <begin position="37"/>
        <end position="60"/>
    </location>
</feature>
<protein>
    <submittedName>
        <fullName evidence="2">Uncharacterized protein</fullName>
    </submittedName>
</protein>
<feature type="transmembrane region" description="Helical" evidence="1">
    <location>
        <begin position="175"/>
        <end position="196"/>
    </location>
</feature>
<dbReference type="AlphaFoldDB" id="A0A937CR17"/>
<evidence type="ECO:0000256" key="1">
    <source>
        <dbReference type="SAM" id="Phobius"/>
    </source>
</evidence>
<feature type="transmembrane region" description="Helical" evidence="1">
    <location>
        <begin position="142"/>
        <end position="163"/>
    </location>
</feature>
<evidence type="ECO:0000313" key="2">
    <source>
        <dbReference type="EMBL" id="MBL0390615.1"/>
    </source>
</evidence>
<keyword evidence="1" id="KW-0472">Membrane</keyword>